<name>A0ABX1SZC0_9BIFI</name>
<accession>A0ABX1SZC0</accession>
<comment type="caution">
    <text evidence="1">The sequence shown here is derived from an EMBL/GenBank/DDBJ whole genome shotgun (WGS) entry which is preliminary data.</text>
</comment>
<evidence type="ECO:0000313" key="1">
    <source>
        <dbReference type="EMBL" id="NMN02167.1"/>
    </source>
</evidence>
<reference evidence="1 2" key="1">
    <citation type="submission" date="2020-02" db="EMBL/GenBank/DDBJ databases">
        <title>Characterization of phylogenetic diversity of novel bifidobacterial species isolated in Czech ZOOs.</title>
        <authorList>
            <person name="Lugli G.A."/>
            <person name="Vera N.B."/>
            <person name="Ventura M."/>
        </authorList>
    </citation>
    <scope>NUCLEOTIDE SEQUENCE [LARGE SCALE GENOMIC DNA]</scope>
    <source>
        <strain evidence="1 2">DSM 109963</strain>
    </source>
</reference>
<proteinExistence type="predicted"/>
<evidence type="ECO:0000313" key="2">
    <source>
        <dbReference type="Proteomes" id="UP000553756"/>
    </source>
</evidence>
<gene>
    <name evidence="1" type="ORF">G1C94_0789</name>
</gene>
<dbReference type="RefSeq" id="WP_172145045.1">
    <property type="nucleotide sequence ID" value="NZ_JAAIIJ010000015.1"/>
</dbReference>
<keyword evidence="2" id="KW-1185">Reference proteome</keyword>
<dbReference type="Proteomes" id="UP000553756">
    <property type="component" value="Unassembled WGS sequence"/>
</dbReference>
<organism evidence="1 2">
    <name type="scientific">Bifidobacterium panos</name>
    <dbReference type="NCBI Taxonomy" id="2675321"/>
    <lineage>
        <taxon>Bacteria</taxon>
        <taxon>Bacillati</taxon>
        <taxon>Actinomycetota</taxon>
        <taxon>Actinomycetes</taxon>
        <taxon>Bifidobacteriales</taxon>
        <taxon>Bifidobacteriaceae</taxon>
        <taxon>Bifidobacterium</taxon>
    </lineage>
</organism>
<dbReference type="EMBL" id="JAAIIJ010000015">
    <property type="protein sequence ID" value="NMN02167.1"/>
    <property type="molecule type" value="Genomic_DNA"/>
</dbReference>
<protein>
    <submittedName>
        <fullName evidence="1">Uncharacterized protein</fullName>
    </submittedName>
</protein>
<sequence>MPNYTWEETAERAALPGSLEQLVQYGVDFNKTMQYMELEMEMIRMQIQRIATAPADCTLLNRRIGYPTTP</sequence>